<evidence type="ECO:0000313" key="2">
    <source>
        <dbReference type="EMBL" id="OWM73893.1"/>
    </source>
</evidence>
<evidence type="ECO:0000256" key="1">
    <source>
        <dbReference type="SAM" id="MobiDB-lite"/>
    </source>
</evidence>
<protein>
    <submittedName>
        <fullName evidence="2">Uncharacterized protein</fullName>
    </submittedName>
</protein>
<proteinExistence type="predicted"/>
<dbReference type="Proteomes" id="UP000197138">
    <property type="component" value="Unassembled WGS sequence"/>
</dbReference>
<gene>
    <name evidence="2" type="ORF">CDL15_Pgr018953</name>
</gene>
<dbReference type="EMBL" id="MTKT01003945">
    <property type="protein sequence ID" value="OWM73893.1"/>
    <property type="molecule type" value="Genomic_DNA"/>
</dbReference>
<evidence type="ECO:0000313" key="3">
    <source>
        <dbReference type="Proteomes" id="UP000197138"/>
    </source>
</evidence>
<sequence length="111" mass="12752">MQKYKSPNSSKSRMFYLALGCKERVEEEFENRVTRWNPQKDVWVHGHARSNELSPRLDVRGRASAQGVGRRPKEASGEGGWSGCAHERAAVLRYCSTERTVFVRNEEINLK</sequence>
<feature type="region of interest" description="Disordered" evidence="1">
    <location>
        <begin position="54"/>
        <end position="81"/>
    </location>
</feature>
<organism evidence="2 3">
    <name type="scientific">Punica granatum</name>
    <name type="common">Pomegranate</name>
    <dbReference type="NCBI Taxonomy" id="22663"/>
    <lineage>
        <taxon>Eukaryota</taxon>
        <taxon>Viridiplantae</taxon>
        <taxon>Streptophyta</taxon>
        <taxon>Embryophyta</taxon>
        <taxon>Tracheophyta</taxon>
        <taxon>Spermatophyta</taxon>
        <taxon>Magnoliopsida</taxon>
        <taxon>eudicotyledons</taxon>
        <taxon>Gunneridae</taxon>
        <taxon>Pentapetalae</taxon>
        <taxon>rosids</taxon>
        <taxon>malvids</taxon>
        <taxon>Myrtales</taxon>
        <taxon>Lythraceae</taxon>
        <taxon>Punica</taxon>
    </lineage>
</organism>
<dbReference type="AlphaFoldDB" id="A0A218WMR1"/>
<name>A0A218WMR1_PUNGR</name>
<accession>A0A218WMR1</accession>
<comment type="caution">
    <text evidence="2">The sequence shown here is derived from an EMBL/GenBank/DDBJ whole genome shotgun (WGS) entry which is preliminary data.</text>
</comment>
<reference evidence="3" key="1">
    <citation type="journal article" date="2017" name="Plant J.">
        <title>The pomegranate (Punica granatum L.) genome and the genomics of punicalagin biosynthesis.</title>
        <authorList>
            <person name="Qin G."/>
            <person name="Xu C."/>
            <person name="Ming R."/>
            <person name="Tang H."/>
            <person name="Guyot R."/>
            <person name="Kramer E.M."/>
            <person name="Hu Y."/>
            <person name="Yi X."/>
            <person name="Qi Y."/>
            <person name="Xu X."/>
            <person name="Gao Z."/>
            <person name="Pan H."/>
            <person name="Jian J."/>
            <person name="Tian Y."/>
            <person name="Yue Z."/>
            <person name="Xu Y."/>
        </authorList>
    </citation>
    <scope>NUCLEOTIDE SEQUENCE [LARGE SCALE GENOMIC DNA]</scope>
    <source>
        <strain evidence="3">cv. Dabenzi</strain>
    </source>
</reference>